<reference evidence="1" key="1">
    <citation type="submission" date="2018-07" db="EMBL/GenBank/DDBJ databases">
        <authorList>
            <consortium name="GenomeTrakr network: Whole genome sequencing for foodborne pathogen traceback"/>
        </authorList>
    </citation>
    <scope>NUCLEOTIDE SEQUENCE [LARGE SCALE GENOMIC DNA]</scope>
    <source>
        <strain evidence="1">FDA00008842</strain>
    </source>
</reference>
<evidence type="ECO:0000313" key="1">
    <source>
        <dbReference type="EMBL" id="EBP4585640.1"/>
    </source>
</evidence>
<dbReference type="EMBL" id="AAGLUV010000017">
    <property type="protein sequence ID" value="EBP4585640.1"/>
    <property type="molecule type" value="Genomic_DNA"/>
</dbReference>
<sequence length="81" mass="9111">MATRRITATREWQQITDGHETVVIQFTDPVEICDNAVKPDIHMPALYFKGQTLTISPPTHAWIRSAGSGIYNEIPVVVMDM</sequence>
<accession>A0A5U3IP26</accession>
<dbReference type="Proteomes" id="UP000839610">
    <property type="component" value="Unassembled WGS sequence"/>
</dbReference>
<gene>
    <name evidence="1" type="ORF">VH79_20975</name>
</gene>
<protein>
    <submittedName>
        <fullName evidence="1">Uncharacterized protein</fullName>
    </submittedName>
</protein>
<comment type="caution">
    <text evidence="1">The sequence shown here is derived from an EMBL/GenBank/DDBJ whole genome shotgun (WGS) entry which is preliminary data.</text>
</comment>
<name>A0A5U3IP26_SALER</name>
<organism evidence="1">
    <name type="scientific">Salmonella enterica</name>
    <name type="common">Salmonella choleraesuis</name>
    <dbReference type="NCBI Taxonomy" id="28901"/>
    <lineage>
        <taxon>Bacteria</taxon>
        <taxon>Pseudomonadati</taxon>
        <taxon>Pseudomonadota</taxon>
        <taxon>Gammaproteobacteria</taxon>
        <taxon>Enterobacterales</taxon>
        <taxon>Enterobacteriaceae</taxon>
        <taxon>Salmonella</taxon>
    </lineage>
</organism>
<dbReference type="AlphaFoldDB" id="A0A5U3IP26"/>
<proteinExistence type="predicted"/>